<protein>
    <submittedName>
        <fullName evidence="1">Uncharacterized protein</fullName>
    </submittedName>
</protein>
<dbReference type="EMBL" id="FJOG01000035">
    <property type="protein sequence ID" value="CZR66263.1"/>
    <property type="molecule type" value="Genomic_DNA"/>
</dbReference>
<organism evidence="1 2">
    <name type="scientific">Phialocephala subalpina</name>
    <dbReference type="NCBI Taxonomy" id="576137"/>
    <lineage>
        <taxon>Eukaryota</taxon>
        <taxon>Fungi</taxon>
        <taxon>Dikarya</taxon>
        <taxon>Ascomycota</taxon>
        <taxon>Pezizomycotina</taxon>
        <taxon>Leotiomycetes</taxon>
        <taxon>Helotiales</taxon>
        <taxon>Mollisiaceae</taxon>
        <taxon>Phialocephala</taxon>
        <taxon>Phialocephala fortinii species complex</taxon>
    </lineage>
</organism>
<evidence type="ECO:0000313" key="2">
    <source>
        <dbReference type="Proteomes" id="UP000184330"/>
    </source>
</evidence>
<sequence>MERITKVFFDPLAATKRQVRALLQDLPIGSAHPFSPERLLLCRTASGIDEIDISSYSEKHFYNAVDLGELGQTLQTRMTKFSSQLRIFNDEYTVQQAPASIFKVPIESDKISILAVSERYPTYYDLCVGDAECRTTCYSATTSFVGIAHSGDINEGSDLLHYMKIDERISSGKEFVVFVSGFQCTKLTRFQDRNPVVMIANHAEKALYIVPVPLDAASIGDATICCPVVFKRNEAWLTCSILPTPTTDLGKMCSGSSLQSTCFNEAIQRAEWTTSAPSLAMTSLPAGPATGTTSSTTPTPNKFLTAAKRHAVFVSQITVLPPFVAPNSTQFIRFGTGLEFMHESEQLSPESNPSAVVLPCIFGTLLQGPLLLATGRTPENLPFDDEQSLRSCYEGFESVVVFVDERMTDNARNLATPWRINAVFVIQMSTQAPPKDGDVKTLLDLVNINAVTALAGPQSLVLVQISEKYYFYRGISNQKHLNTSTLAFGSDVTNVVESAGPQSLLDPRVKRIVNLSEENTVLLPGSGQMVQPQDLKGLFETLSLDRIKNLEDDISGIVPQLQILLNQKDLVDLSRTLISILSAKVGGATAPLRAAYIKFLSKEYSITDPKSVLKKNSMLNNLRKDSKSLQKSLETVISHLSNMMSSQTTSKRTHDLQRLERQAAIQNNVEAVKSMTFENLAGLLETKATEMGVLLLNIETAPYKKLLGNLKGGSLDATPCCDLDSRVLFLEGFDAGIIMEQSQSNHEGPLKHQLGASHPILALPYLSQTRRTGSMLAWVCWDEFVNLDTPFKIRWMEKCNESHIAALRIMMRATLSQAVVSREYDMQPGSPETGQLMSALLMAAMSKLAAKRTTAPTPTITAEDTITKLMRGLFGTLLTTAGSGTRPMSMVWQLFGQEPKFEVPATGVAWSWYENVVKLYPFTGWPQDQFNLNLERLLGKALIGIITKNEITQKVNTTSRADWMVKYCQLRNIQLVHSRTFVTIFIRMMNCDIKDRKDIATRLLAALPPRLEKQTQSYTKMMRYLKYIAATGGRREEEDIVVVSVHLKRSAVFKNLKQAVAKACRAENDANIKKLCLALMEKFNEITSSWEVPQAKLIMQNVKAYQGLLDTHPDEGDEVDDFTKTQRKDFMHQAISDAEKSRVPWQVGKEGEFGDDIEPVDEEFLHEILTGEKAPVLAVSKQDTSVTQVALEPEGMKQSSSLVNPEFIAKMEKVLTPQDVCDIMKIPVSAMRVFASALNPALDWEKDLGMNFKKVVISLLMDRKEREKRMPVGTLFGMDKETLEKGAVIEIQIEEG</sequence>
<gene>
    <name evidence="1" type="ORF">PAC_16164</name>
</gene>
<keyword evidence="2" id="KW-1185">Reference proteome</keyword>
<accession>A0A1L7XML2</accession>
<dbReference type="Proteomes" id="UP000184330">
    <property type="component" value="Unassembled WGS sequence"/>
</dbReference>
<name>A0A1L7XML2_9HELO</name>
<evidence type="ECO:0000313" key="1">
    <source>
        <dbReference type="EMBL" id="CZR66263.1"/>
    </source>
</evidence>
<reference evidence="1 2" key="1">
    <citation type="submission" date="2016-03" db="EMBL/GenBank/DDBJ databases">
        <authorList>
            <person name="Ploux O."/>
        </authorList>
    </citation>
    <scope>NUCLEOTIDE SEQUENCE [LARGE SCALE GENOMIC DNA]</scope>
    <source>
        <strain evidence="1 2">UAMH 11012</strain>
    </source>
</reference>
<proteinExistence type="predicted"/>
<dbReference type="OrthoDB" id="10000387at2759"/>
<dbReference type="STRING" id="576137.A0A1L7XML2"/>